<dbReference type="SUPFAM" id="SSF54593">
    <property type="entry name" value="Glyoxalase/Bleomycin resistance protein/Dihydroxybiphenyl dioxygenase"/>
    <property type="match status" value="1"/>
</dbReference>
<dbReference type="PROSITE" id="PS00934">
    <property type="entry name" value="GLYOXALASE_I_1"/>
    <property type="match status" value="1"/>
</dbReference>
<comment type="similarity">
    <text evidence="2 10">Belongs to the glyoxalase I family.</text>
</comment>
<sequence length="184" mass="21537">MSRHFDEAKGLSEQHDPATHDFVFNQTMFRIKDPERTLTFYSEVLGMTLVKRLDFPEMEFTLYFMAAMSPEQRKDWSNDHDKRIEQTFGRPAMLELTHNWGDENDDSVSYHSGNEEPKGFGHIGFAVPDIDAACERFEKMGVEFQKRPNDGKMKGIAFIKDPDGYWIEIFTPERQPKLLKEHLK</sequence>
<keyword evidence="7 10" id="KW-0456">Lyase</keyword>
<keyword evidence="4 10" id="KW-0533">Nickel</keyword>
<dbReference type="NCBIfam" id="TIGR00068">
    <property type="entry name" value="glyox_I"/>
    <property type="match status" value="1"/>
</dbReference>
<comment type="pathway">
    <text evidence="1 10">Secondary metabolite metabolism; methylglyoxal degradation; (R)-lactate from methylglyoxal: step 1/2.</text>
</comment>
<evidence type="ECO:0000256" key="9">
    <source>
        <dbReference type="PIRSR" id="PIRSR604361-3"/>
    </source>
</evidence>
<comment type="function">
    <text evidence="10">Catalyzes the conversion of hemimercaptal, formed from methylglyoxal and glutathione, to S-lactoylglutathione.</text>
</comment>
<dbReference type="Gene3D" id="3.10.180.10">
    <property type="entry name" value="2,3-Dihydroxybiphenyl 1,2-Dioxygenase, domain 1"/>
    <property type="match status" value="1"/>
</dbReference>
<comment type="catalytic activity">
    <reaction evidence="10">
        <text>(R)-S-lactoylglutathione = methylglyoxal + glutathione</text>
        <dbReference type="Rhea" id="RHEA:19069"/>
        <dbReference type="ChEBI" id="CHEBI:17158"/>
        <dbReference type="ChEBI" id="CHEBI:57474"/>
        <dbReference type="ChEBI" id="CHEBI:57925"/>
        <dbReference type="EC" id="4.4.1.5"/>
    </reaction>
</comment>
<dbReference type="PROSITE" id="PS51819">
    <property type="entry name" value="VOC"/>
    <property type="match status" value="1"/>
</dbReference>
<comment type="cofactor">
    <cofactor evidence="9">
        <name>Zn(2+)</name>
        <dbReference type="ChEBI" id="CHEBI:29105"/>
    </cofactor>
    <text evidence="9">Binds 1 zinc ion per subunit. In the homodimer, two zinc ions are bound between subunits.</text>
</comment>
<dbReference type="CDD" id="cd07233">
    <property type="entry name" value="GlxI_Zn"/>
    <property type="match status" value="1"/>
</dbReference>
<evidence type="ECO:0000313" key="13">
    <source>
        <dbReference type="Proteomes" id="UP000288058"/>
    </source>
</evidence>
<keyword evidence="6 9" id="KW-0862">Zinc</keyword>
<evidence type="ECO:0000256" key="2">
    <source>
        <dbReference type="ARBA" id="ARBA00010363"/>
    </source>
</evidence>
<dbReference type="InterPro" id="IPR029068">
    <property type="entry name" value="Glyas_Bleomycin-R_OHBP_Dase"/>
</dbReference>
<evidence type="ECO:0000256" key="6">
    <source>
        <dbReference type="ARBA" id="ARBA00022833"/>
    </source>
</evidence>
<evidence type="ECO:0000256" key="4">
    <source>
        <dbReference type="ARBA" id="ARBA00022596"/>
    </source>
</evidence>
<accession>A0A432Z0J2</accession>
<dbReference type="RefSeq" id="WP_126781595.1">
    <property type="nucleotide sequence ID" value="NZ_PIQC01000004.1"/>
</dbReference>
<evidence type="ECO:0000256" key="10">
    <source>
        <dbReference type="RuleBase" id="RU361179"/>
    </source>
</evidence>
<dbReference type="InterPro" id="IPR004361">
    <property type="entry name" value="Glyoxalase_1"/>
</dbReference>
<dbReference type="Proteomes" id="UP000288058">
    <property type="component" value="Unassembled WGS sequence"/>
</dbReference>
<feature type="active site" description="Proton donor/acceptor" evidence="8">
    <location>
        <position position="168"/>
    </location>
</feature>
<evidence type="ECO:0000313" key="12">
    <source>
        <dbReference type="EMBL" id="RUO69667.1"/>
    </source>
</evidence>
<evidence type="ECO:0000256" key="5">
    <source>
        <dbReference type="ARBA" id="ARBA00022723"/>
    </source>
</evidence>
<dbReference type="PANTHER" id="PTHR10374">
    <property type="entry name" value="LACTOYLGLUTATHIONE LYASE GLYOXALASE I"/>
    <property type="match status" value="1"/>
</dbReference>
<dbReference type="OrthoDB" id="9789841at2"/>
<organism evidence="12 13">
    <name type="scientific">Idiomarina ramblicola</name>
    <dbReference type="NCBI Taxonomy" id="263724"/>
    <lineage>
        <taxon>Bacteria</taxon>
        <taxon>Pseudomonadati</taxon>
        <taxon>Pseudomonadota</taxon>
        <taxon>Gammaproteobacteria</taxon>
        <taxon>Alteromonadales</taxon>
        <taxon>Idiomarinaceae</taxon>
        <taxon>Idiomarina</taxon>
    </lineage>
</organism>
<dbReference type="InterPro" id="IPR018146">
    <property type="entry name" value="Glyoxalase_1_CS"/>
</dbReference>
<feature type="binding site" evidence="9">
    <location>
        <position position="168"/>
    </location>
    <ligand>
        <name>Zn(2+)</name>
        <dbReference type="ChEBI" id="CHEBI:29105"/>
        <note>ligand shared between dimeric partners</note>
    </ligand>
</feature>
<comment type="caution">
    <text evidence="12">The sequence shown here is derived from an EMBL/GenBank/DDBJ whole genome shotgun (WGS) entry which is preliminary data.</text>
</comment>
<reference evidence="13" key="1">
    <citation type="journal article" date="2018" name="Front. Microbiol.">
        <title>Genome-Based Analysis Reveals the Taxonomy and Diversity of the Family Idiomarinaceae.</title>
        <authorList>
            <person name="Liu Y."/>
            <person name="Lai Q."/>
            <person name="Shao Z."/>
        </authorList>
    </citation>
    <scope>NUCLEOTIDE SEQUENCE [LARGE SCALE GENOMIC DNA]</scope>
    <source>
        <strain evidence="13">R22</strain>
    </source>
</reference>
<dbReference type="PANTHER" id="PTHR10374:SF30">
    <property type="entry name" value="LACTOYLGLUTATHIONE LYASE"/>
    <property type="match status" value="1"/>
</dbReference>
<dbReference type="EC" id="4.4.1.5" evidence="3 10"/>
<feature type="domain" description="VOC" evidence="11">
    <location>
        <begin position="23"/>
        <end position="172"/>
    </location>
</feature>
<dbReference type="GO" id="GO:0046872">
    <property type="term" value="F:metal ion binding"/>
    <property type="evidence" value="ECO:0007669"/>
    <property type="project" value="UniProtKB-UniRule"/>
</dbReference>
<comment type="cofactor">
    <cofactor evidence="10">
        <name>Ni(2+)</name>
        <dbReference type="ChEBI" id="CHEBI:49786"/>
    </cofactor>
    <text evidence="10">Binds 1 nickel ion per subunit.</text>
</comment>
<dbReference type="AlphaFoldDB" id="A0A432Z0J2"/>
<dbReference type="PROSITE" id="PS00935">
    <property type="entry name" value="GLYOXALASE_I_2"/>
    <property type="match status" value="1"/>
</dbReference>
<feature type="binding site" evidence="9">
    <location>
        <position position="122"/>
    </location>
    <ligand>
        <name>Zn(2+)</name>
        <dbReference type="ChEBI" id="CHEBI:29105"/>
        <note>ligand shared between dimeric partners</note>
    </ligand>
</feature>
<evidence type="ECO:0000256" key="7">
    <source>
        <dbReference type="ARBA" id="ARBA00023239"/>
    </source>
</evidence>
<feature type="binding site" evidence="9">
    <location>
        <position position="95"/>
    </location>
    <ligand>
        <name>Zn(2+)</name>
        <dbReference type="ChEBI" id="CHEBI:29105"/>
        <note>ligand shared between dimeric partners</note>
    </ligand>
</feature>
<dbReference type="GO" id="GO:0004462">
    <property type="term" value="F:lactoylglutathione lyase activity"/>
    <property type="evidence" value="ECO:0007669"/>
    <property type="project" value="UniProtKB-UniRule"/>
</dbReference>
<dbReference type="InterPro" id="IPR004360">
    <property type="entry name" value="Glyas_Fos-R_dOase_dom"/>
</dbReference>
<dbReference type="UniPathway" id="UPA00619">
    <property type="reaction ID" value="UER00675"/>
</dbReference>
<protein>
    <recommendedName>
        <fullName evidence="3 10">Lactoylglutathione lyase</fullName>
        <ecNumber evidence="3 10">4.4.1.5</ecNumber>
    </recommendedName>
    <alternativeName>
        <fullName evidence="10">Glyoxalase I</fullName>
    </alternativeName>
</protein>
<gene>
    <name evidence="12" type="primary">gloA</name>
    <name evidence="12" type="ORF">CWI78_07010</name>
</gene>
<dbReference type="Pfam" id="PF00903">
    <property type="entry name" value="Glyoxalase"/>
    <property type="match status" value="1"/>
</dbReference>
<feature type="binding site" evidence="9">
    <location>
        <position position="26"/>
    </location>
    <ligand>
        <name>Zn(2+)</name>
        <dbReference type="ChEBI" id="CHEBI:29105"/>
        <note>ligand shared between dimeric partners</note>
    </ligand>
</feature>
<dbReference type="InterPro" id="IPR037523">
    <property type="entry name" value="VOC_core"/>
</dbReference>
<name>A0A432Z0J2_9GAMM</name>
<keyword evidence="13" id="KW-1185">Reference proteome</keyword>
<proteinExistence type="inferred from homology"/>
<evidence type="ECO:0000256" key="1">
    <source>
        <dbReference type="ARBA" id="ARBA00005008"/>
    </source>
</evidence>
<evidence type="ECO:0000259" key="11">
    <source>
        <dbReference type="PROSITE" id="PS51819"/>
    </source>
</evidence>
<dbReference type="EMBL" id="PIQC01000004">
    <property type="protein sequence ID" value="RUO69667.1"/>
    <property type="molecule type" value="Genomic_DNA"/>
</dbReference>
<evidence type="ECO:0000256" key="8">
    <source>
        <dbReference type="PIRSR" id="PIRSR604361-1"/>
    </source>
</evidence>
<evidence type="ECO:0000256" key="3">
    <source>
        <dbReference type="ARBA" id="ARBA00012081"/>
    </source>
</evidence>
<keyword evidence="5 9" id="KW-0479">Metal-binding</keyword>